<evidence type="ECO:0000313" key="1">
    <source>
        <dbReference type="EMBL" id="MBC2373668.1"/>
    </source>
</evidence>
<gene>
    <name evidence="1" type="ORF">HBP98_16780</name>
</gene>
<dbReference type="Proteomes" id="UP000546244">
    <property type="component" value="Unassembled WGS sequence"/>
</dbReference>
<accession>A0A7X1A9I0</accession>
<dbReference type="EMBL" id="JAARMV010000008">
    <property type="protein sequence ID" value="MBC2373668.1"/>
    <property type="molecule type" value="Genomic_DNA"/>
</dbReference>
<comment type="caution">
    <text evidence="1">The sequence shown here is derived from an EMBL/GenBank/DDBJ whole genome shotgun (WGS) entry which is preliminary data.</text>
</comment>
<sequence length="62" mass="7261">MNENEVVKVLHENVGNWQTKDASVYYLTDSEMLQLKEIITKYDEATNTDEKSDVYFSIEDIL</sequence>
<protein>
    <submittedName>
        <fullName evidence="1">Uncharacterized protein</fullName>
    </submittedName>
</protein>
<organism evidence="1 2">
    <name type="scientific">Listeria booriae</name>
    <dbReference type="NCBI Taxonomy" id="1552123"/>
    <lineage>
        <taxon>Bacteria</taxon>
        <taxon>Bacillati</taxon>
        <taxon>Bacillota</taxon>
        <taxon>Bacilli</taxon>
        <taxon>Bacillales</taxon>
        <taxon>Listeriaceae</taxon>
        <taxon>Listeria</taxon>
    </lineage>
</organism>
<evidence type="ECO:0000313" key="2">
    <source>
        <dbReference type="Proteomes" id="UP000546244"/>
    </source>
</evidence>
<dbReference type="AlphaFoldDB" id="A0A7X1A9I0"/>
<name>A0A7X1A9I0_9LIST</name>
<reference evidence="1 2" key="1">
    <citation type="submission" date="2020-03" db="EMBL/GenBank/DDBJ databases">
        <title>Soil Listeria distribution.</title>
        <authorList>
            <person name="Liao J."/>
            <person name="Wiedmann M."/>
        </authorList>
    </citation>
    <scope>NUCLEOTIDE SEQUENCE [LARGE SCALE GENOMIC DNA]</scope>
    <source>
        <strain evidence="1 2">FSL L7-1850</strain>
    </source>
</reference>
<proteinExistence type="predicted"/>
<dbReference type="RefSeq" id="WP_185620029.1">
    <property type="nucleotide sequence ID" value="NZ_JAARMV010000008.1"/>
</dbReference>